<gene>
    <name evidence="1" type="ORF">HU668_02260</name>
</gene>
<sequence>MRSDKLRLRNILKTVFTARWQKYLSLPRAVYSWFARPAKKLMQIIYIRVFSSGGNSLIPDEE</sequence>
<dbReference type="EMBL" id="JABWPM010000001">
    <property type="protein sequence ID" value="NUY95279.1"/>
    <property type="molecule type" value="Genomic_DNA"/>
</dbReference>
<evidence type="ECO:0000313" key="2">
    <source>
        <dbReference type="Proteomes" id="UP000566985"/>
    </source>
</evidence>
<dbReference type="AlphaFoldDB" id="A0A7Y6TQL3"/>
<accession>A0A7Y6TQL3</accession>
<dbReference type="RefSeq" id="WP_069728328.1">
    <property type="nucleotide sequence ID" value="NZ_JABWPE010000001.1"/>
</dbReference>
<reference evidence="1 2" key="1">
    <citation type="submission" date="2020-05" db="EMBL/GenBank/DDBJ databases">
        <title>Whole Genome Sequences of Enterobacteriales Associated with the International Space Station.</title>
        <authorList>
            <person name="Bharadwaj A."/>
            <person name="Daudu R."/>
            <person name="Singh N."/>
            <person name="Wood J."/>
            <person name="Debieu M."/>
            <person name="Mason C."/>
            <person name="Wang C."/>
            <person name="Venkateswaran K."/>
        </authorList>
    </citation>
    <scope>NUCLEOTIDE SEQUENCE [LARGE SCALE GENOMIC DNA]</scope>
    <source>
        <strain evidence="1 2">IF5SW-B1</strain>
    </source>
</reference>
<organism evidence="1 2">
    <name type="scientific">Pantoea brenneri</name>
    <dbReference type="NCBI Taxonomy" id="472694"/>
    <lineage>
        <taxon>Bacteria</taxon>
        <taxon>Pseudomonadati</taxon>
        <taxon>Pseudomonadota</taxon>
        <taxon>Gammaproteobacteria</taxon>
        <taxon>Enterobacterales</taxon>
        <taxon>Erwiniaceae</taxon>
        <taxon>Pantoea</taxon>
    </lineage>
</organism>
<evidence type="ECO:0000313" key="1">
    <source>
        <dbReference type="EMBL" id="NUY95279.1"/>
    </source>
</evidence>
<name>A0A7Y6TQL3_9GAMM</name>
<protein>
    <submittedName>
        <fullName evidence="1">Uncharacterized protein</fullName>
    </submittedName>
</protein>
<dbReference type="GeneID" id="57343944"/>
<comment type="caution">
    <text evidence="1">The sequence shown here is derived from an EMBL/GenBank/DDBJ whole genome shotgun (WGS) entry which is preliminary data.</text>
</comment>
<proteinExistence type="predicted"/>
<dbReference type="Proteomes" id="UP000566985">
    <property type="component" value="Unassembled WGS sequence"/>
</dbReference>